<keyword evidence="15" id="KW-1185">Reference proteome</keyword>
<dbReference type="InterPro" id="IPR036903">
    <property type="entry name" value="Nup98_auto-Pept-S59_dom_sf"/>
</dbReference>
<evidence type="ECO:0000256" key="12">
    <source>
        <dbReference type="SAM" id="MobiDB-lite"/>
    </source>
</evidence>
<dbReference type="SUPFAM" id="SSF82215">
    <property type="entry name" value="C-terminal autoproteolytic domain of nucleoporin nup98"/>
    <property type="match status" value="1"/>
</dbReference>
<comment type="subcellular location">
    <subcellularLocation>
        <location evidence="1">Nucleus</location>
        <location evidence="1">Nuclear pore complex</location>
    </subcellularLocation>
</comment>
<evidence type="ECO:0000256" key="4">
    <source>
        <dbReference type="ARBA" id="ARBA00022813"/>
    </source>
</evidence>
<dbReference type="InterPro" id="IPR007230">
    <property type="entry name" value="Nup98_auto-Pept-S59_dom"/>
</dbReference>
<evidence type="ECO:0000313" key="14">
    <source>
        <dbReference type="EMBL" id="KAL3697517.1"/>
    </source>
</evidence>
<dbReference type="FunFam" id="3.30.1610.10:FF:000002">
    <property type="entry name" value="nuclear pore complex protein NUP98A"/>
    <property type="match status" value="1"/>
</dbReference>
<dbReference type="Pfam" id="PF12110">
    <property type="entry name" value="Nup96"/>
    <property type="match status" value="1"/>
</dbReference>
<evidence type="ECO:0000256" key="1">
    <source>
        <dbReference type="ARBA" id="ARBA00004567"/>
    </source>
</evidence>
<feature type="region of interest" description="Disordered" evidence="12">
    <location>
        <begin position="761"/>
        <end position="798"/>
    </location>
</feature>
<dbReference type="PANTHER" id="PTHR23198">
    <property type="entry name" value="NUCLEOPORIN"/>
    <property type="match status" value="1"/>
</dbReference>
<dbReference type="Gene3D" id="3.30.1610.10">
    <property type="entry name" value="Peptidase S59, nucleoporin"/>
    <property type="match status" value="1"/>
</dbReference>
<dbReference type="FunFam" id="1.10.10.2360:FF:000001">
    <property type="entry name" value="Nuclear pore complex protein Nup98-Nup96"/>
    <property type="match status" value="1"/>
</dbReference>
<protein>
    <recommendedName>
        <fullName evidence="11">Nucleoporin autopeptidase</fullName>
    </recommendedName>
</protein>
<evidence type="ECO:0000256" key="6">
    <source>
        <dbReference type="ARBA" id="ARBA00022927"/>
    </source>
</evidence>
<dbReference type="GO" id="GO:0051028">
    <property type="term" value="P:mRNA transport"/>
    <property type="evidence" value="ECO:0007669"/>
    <property type="project" value="UniProtKB-KW"/>
</dbReference>
<dbReference type="PANTHER" id="PTHR23198:SF6">
    <property type="entry name" value="NUCLEAR PORE COMPLEX PROTEIN NUP98-NUP96"/>
    <property type="match status" value="1"/>
</dbReference>
<evidence type="ECO:0000256" key="8">
    <source>
        <dbReference type="ARBA" id="ARBA00023132"/>
    </source>
</evidence>
<evidence type="ECO:0000313" key="15">
    <source>
        <dbReference type="Proteomes" id="UP001633002"/>
    </source>
</evidence>
<dbReference type="InterPro" id="IPR021967">
    <property type="entry name" value="Nup98_C"/>
</dbReference>
<comment type="subunit">
    <text evidence="10">Part of the nuclear pore complex (NPC). The NPC has an eight-fold symmetrical structure comprising a central transport channel and two rings, the cytoplasmic and nuclear rings, to which eight filaments are attached. The cytoplasmic filaments have loose ends, while the nuclear filaments are joined in a distal ring, forming a nuclear basket. NPCs are highly dynamic in configuration and composition, and can be devided in 3 subcomplexes, the NUP62 subcomplex, the NUP107-160 subcomplex and the NUP93 subcomplex, containing approximately 30 different nucleoporin proteins.</text>
</comment>
<accession>A0ABD3I1B3</accession>
<keyword evidence="6" id="KW-0653">Protein transport</keyword>
<dbReference type="Gene3D" id="1.10.10.2360">
    <property type="match status" value="1"/>
</dbReference>
<dbReference type="GO" id="GO:0015031">
    <property type="term" value="P:protein transport"/>
    <property type="evidence" value="ECO:0007669"/>
    <property type="project" value="UniProtKB-KW"/>
</dbReference>
<feature type="compositionally biased region" description="Basic residues" evidence="12">
    <location>
        <begin position="676"/>
        <end position="685"/>
    </location>
</feature>
<feature type="region of interest" description="Disordered" evidence="12">
    <location>
        <begin position="20"/>
        <end position="41"/>
    </location>
</feature>
<dbReference type="Proteomes" id="UP001633002">
    <property type="component" value="Unassembled WGS sequence"/>
</dbReference>
<proteinExistence type="inferred from homology"/>
<keyword evidence="5" id="KW-0509">mRNA transport</keyword>
<dbReference type="Gene3D" id="1.25.40.690">
    <property type="match status" value="1"/>
</dbReference>
<feature type="region of interest" description="Disordered" evidence="12">
    <location>
        <begin position="1037"/>
        <end position="1067"/>
    </location>
</feature>
<feature type="region of interest" description="Disordered" evidence="12">
    <location>
        <begin position="676"/>
        <end position="706"/>
    </location>
</feature>
<feature type="compositionally biased region" description="Acidic residues" evidence="12">
    <location>
        <begin position="1044"/>
        <end position="1055"/>
    </location>
</feature>
<keyword evidence="3" id="KW-0813">Transport</keyword>
<feature type="region of interest" description="Disordered" evidence="12">
    <location>
        <begin position="326"/>
        <end position="345"/>
    </location>
</feature>
<evidence type="ECO:0000256" key="7">
    <source>
        <dbReference type="ARBA" id="ARBA00023010"/>
    </source>
</evidence>
<evidence type="ECO:0000259" key="13">
    <source>
        <dbReference type="PROSITE" id="PS51434"/>
    </source>
</evidence>
<dbReference type="GO" id="GO:0005643">
    <property type="term" value="C:nuclear pore"/>
    <property type="evidence" value="ECO:0007669"/>
    <property type="project" value="UniProtKB-SubCell"/>
</dbReference>
<dbReference type="PROSITE" id="PS51434">
    <property type="entry name" value="NUP_C"/>
    <property type="match status" value="1"/>
</dbReference>
<organism evidence="14 15">
    <name type="scientific">Riccia sorocarpa</name>
    <dbReference type="NCBI Taxonomy" id="122646"/>
    <lineage>
        <taxon>Eukaryota</taxon>
        <taxon>Viridiplantae</taxon>
        <taxon>Streptophyta</taxon>
        <taxon>Embryophyta</taxon>
        <taxon>Marchantiophyta</taxon>
        <taxon>Marchantiopsida</taxon>
        <taxon>Marchantiidae</taxon>
        <taxon>Marchantiales</taxon>
        <taxon>Ricciaceae</taxon>
        <taxon>Riccia</taxon>
    </lineage>
</organism>
<name>A0ABD3I1B3_9MARC</name>
<gene>
    <name evidence="14" type="ORF">R1sor_011593</name>
</gene>
<evidence type="ECO:0000256" key="11">
    <source>
        <dbReference type="ARBA" id="ARBA00082956"/>
    </source>
</evidence>
<dbReference type="InterPro" id="IPR037665">
    <property type="entry name" value="Nucleoporin_S59-like"/>
</dbReference>
<dbReference type="Pfam" id="PF04096">
    <property type="entry name" value="Nucleoporin2"/>
    <property type="match status" value="1"/>
</dbReference>
<dbReference type="EMBL" id="JBJQOH010000002">
    <property type="protein sequence ID" value="KAL3697517.1"/>
    <property type="molecule type" value="Genomic_DNA"/>
</dbReference>
<keyword evidence="9" id="KW-0539">Nucleus</keyword>
<feature type="domain" description="Peptidase S59" evidence="13">
    <location>
        <begin position="852"/>
        <end position="994"/>
    </location>
</feature>
<evidence type="ECO:0000256" key="5">
    <source>
        <dbReference type="ARBA" id="ARBA00022816"/>
    </source>
</evidence>
<keyword evidence="8" id="KW-0906">Nuclear pore complex</keyword>
<sequence>MPLLCAQHLSIVAQERDWTEGKIDTEEEKRGRSGSSGEDRWPCLDSRLAALLGRQHLLRSEEQQSRQIHLTGSLFGSGTSTGVFGSTQPAGFGASSSAFGASASTPAFGSTASPFGAAAPVFGQKPAGAFGNFGSTQVQANPFGTPFGQTQAAFGSQPFGSAPTGFGVTSTPAFGSTSTPAFGSSTPAFGASSSPAFGATTSSPFGSSTPAFGATPVFGQTTPAFGASSSPAFGSSPFGAAAASPFGAQAQTGSTFGAASAPAFGATTFGASPFGGQRGGSRVTPYAVTNDPDVGVGGQVGKFMSISAMPAYSTKSPEELRWEDYQAGDKGGPNPAAQQPATGSIFGQTAPASPFGASTGFGQQTSPAPNPFATAATTSIFGQKPATGFGATTAPAFGAATTPAFGSTFGQTPSPFGTPSTGGAFGQASTPAFGTTPSPFGAATTTAFGTTAFGSTPLGTSVFGSTPAFTGSAFNSQSSPAIGTSSPFGTTSFFGQTQPAGSLFASPASQGFGTTPPAFGASSSSFGTNIFASGTSSIFSQTKPAGLTQSASPASMQPFGSFGQSTPSQPSFSFPTFQASQPGGNSMFSGSTGLAFGQTNYAQPQPTNNVMMAMPQPVTNPFGTLPAMPQMSIGRSAGSGPSVQYGISSLPVSEKPTQVRSTSLLTPRHITQRSKIRMHARRYHPRKDSPKVSFFSDGEETPSTPKADVLFVPRENPRALFIRPPEQTHTASTPVKGADSKEIATPLHRNDVDDQEVTIGGRAASPPEAESPVETWPSPDMGETNLQTAPPVAKPAEKSPIIKSVLTKVNGKEEHSHRGNGYISITGHRAGEAAIAYEHGADIEALMPKLRHSDYFTEPRIQELAAKERAEPGYCRRVHDFVVGRRGYGSVKFLGDTDVRRLDLEAIIQFNKCEVLVYMDESKKPPVGQGLNKSAEVTLLNVKCVDKKSGQHYTEGAEVDKFEKRLKKKTEEQGAEFISYDALKGEWRFQVKHFSRYGLDDSDEEETPPDMSKSVVLIGHDMMEGVEGGYGEMLRKSPEHVEEAPDTEEDEEEPDEMRSGAPHAALPHSLPSQLRLDPVKMQQMRALFFPLGEEEDPSLVGLAAKPRLFYSRQTGSFPKPKVVTSSRPNANKDTREEGIRAAWPHRSPWKGGPKKQMRLSTYTSWKPYSPYRQTEFDVEGRLYGRQDRVDSPVGTGVILALPSTADAVGANRSTDVGFSIEFGKMTESVVSGRHDHIVDAGLFLGRSFRVGWGPNGVLVHSGAPVASESKNLVLSSHFHIQKVALDGTVRDNENMVVEELVQLQFVSPLTLHMTMSRVVEHESGTISQGLKLRQVVCSPRELSRVCDEYEDLIYKQHGVKGLSSDYQLVLRHQVMVWQLCDVLFSERKETPVPRVDQVEVESAEAFEGEDGSEASADSDVDSLIRRAHFSRWLQTSVSHLVQEDLRLMDVEDEMKEIFFLLTGRQVDAAVMKACIRGDVRLACLLSQAGGSVMNRIDITTQLDVWKSEGLDHALIDDEQLNVYKLLAGDVWGALENHNIDWKRFLGMIMWYQLPPDTQLPAIIRTYEELIGENKLPLPIPMYQEEGEHSDASESEVYDNNYYLMLLHSSKTQELVDIKKMLSSSSTTFDRLDHRLGWHQQGILQAVGVLEPPEIYELHMSFAAQLLAAGLCHWGVYVVLHIPFDPTYPGLHEQVIKEILCQYCETWSNSAMQRIFLEKELGIPADWLHGALAVYYHYLNVPKLELEHLLKSCQWNSAQTLFMSSVGVSMFIDGEHSEVWRFASELEFHKAELEEWELSGGVFFDFYNLKNNLSSEDDAMEEMGILEKYTSACKAFFFRLKESERLWKSKSPGNLRLAYLQMADELAVLLLSESEIRAVDNSEELRSFDAVFDAPLPEHVKACRLQGAVSAFTSWLSETIV</sequence>
<keyword evidence="4" id="KW-0068">Autocatalytic cleavage</keyword>
<evidence type="ECO:0000256" key="2">
    <source>
        <dbReference type="ARBA" id="ARBA00008926"/>
    </source>
</evidence>
<keyword evidence="7" id="KW-0811">Translocation</keyword>
<evidence type="ECO:0000256" key="10">
    <source>
        <dbReference type="ARBA" id="ARBA00065263"/>
    </source>
</evidence>
<evidence type="ECO:0000256" key="3">
    <source>
        <dbReference type="ARBA" id="ARBA00022448"/>
    </source>
</evidence>
<comment type="similarity">
    <text evidence="2">Belongs to the nucleoporin GLFG family.</text>
</comment>
<feature type="compositionally biased region" description="Polar residues" evidence="12">
    <location>
        <begin position="336"/>
        <end position="345"/>
    </location>
</feature>
<comment type="caution">
    <text evidence="14">The sequence shown here is derived from an EMBL/GenBank/DDBJ whole genome shotgun (WGS) entry which is preliminary data.</text>
</comment>
<evidence type="ECO:0000256" key="9">
    <source>
        <dbReference type="ARBA" id="ARBA00023242"/>
    </source>
</evidence>
<reference evidence="14 15" key="1">
    <citation type="submission" date="2024-09" db="EMBL/GenBank/DDBJ databases">
        <title>Chromosome-scale assembly of Riccia sorocarpa.</title>
        <authorList>
            <person name="Paukszto L."/>
        </authorList>
    </citation>
    <scope>NUCLEOTIDE SEQUENCE [LARGE SCALE GENOMIC DNA]</scope>
    <source>
        <strain evidence="14">LP-2024</strain>
        <tissue evidence="14">Aerial parts of the thallus</tissue>
    </source>
</reference>